<reference evidence="1" key="1">
    <citation type="journal article" date="2020" name="Nat. Commun.">
        <title>Large-scale genome sequencing of mycorrhizal fungi provides insights into the early evolution of symbiotic traits.</title>
        <authorList>
            <person name="Miyauchi S."/>
            <person name="Kiss E."/>
            <person name="Kuo A."/>
            <person name="Drula E."/>
            <person name="Kohler A."/>
            <person name="Sanchez-Garcia M."/>
            <person name="Morin E."/>
            <person name="Andreopoulos B."/>
            <person name="Barry K.W."/>
            <person name="Bonito G."/>
            <person name="Buee M."/>
            <person name="Carver A."/>
            <person name="Chen C."/>
            <person name="Cichocki N."/>
            <person name="Clum A."/>
            <person name="Culley D."/>
            <person name="Crous P.W."/>
            <person name="Fauchery L."/>
            <person name="Girlanda M."/>
            <person name="Hayes R.D."/>
            <person name="Keri Z."/>
            <person name="LaButti K."/>
            <person name="Lipzen A."/>
            <person name="Lombard V."/>
            <person name="Magnuson J."/>
            <person name="Maillard F."/>
            <person name="Murat C."/>
            <person name="Nolan M."/>
            <person name="Ohm R.A."/>
            <person name="Pangilinan J."/>
            <person name="Pereira M.F."/>
            <person name="Perotto S."/>
            <person name="Peter M."/>
            <person name="Pfister S."/>
            <person name="Riley R."/>
            <person name="Sitrit Y."/>
            <person name="Stielow J.B."/>
            <person name="Szollosi G."/>
            <person name="Zifcakova L."/>
            <person name="Stursova M."/>
            <person name="Spatafora J.W."/>
            <person name="Tedersoo L."/>
            <person name="Vaario L.M."/>
            <person name="Yamada A."/>
            <person name="Yan M."/>
            <person name="Wang P."/>
            <person name="Xu J."/>
            <person name="Bruns T."/>
            <person name="Baldrian P."/>
            <person name="Vilgalys R."/>
            <person name="Dunand C."/>
            <person name="Henrissat B."/>
            <person name="Grigoriev I.V."/>
            <person name="Hibbett D."/>
            <person name="Nagy L.G."/>
            <person name="Martin F.M."/>
        </authorList>
    </citation>
    <scope>NUCLEOTIDE SEQUENCE</scope>
    <source>
        <strain evidence="1">UP504</strain>
    </source>
</reference>
<evidence type="ECO:0000313" key="1">
    <source>
        <dbReference type="EMBL" id="KAF9520218.1"/>
    </source>
</evidence>
<protein>
    <submittedName>
        <fullName evidence="1">Uncharacterized protein</fullName>
    </submittedName>
</protein>
<evidence type="ECO:0000313" key="2">
    <source>
        <dbReference type="Proteomes" id="UP000886523"/>
    </source>
</evidence>
<dbReference type="AlphaFoldDB" id="A0A9P6B9H8"/>
<proteinExistence type="predicted"/>
<keyword evidence="2" id="KW-1185">Reference proteome</keyword>
<organism evidence="1 2">
    <name type="scientific">Hydnum rufescens UP504</name>
    <dbReference type="NCBI Taxonomy" id="1448309"/>
    <lineage>
        <taxon>Eukaryota</taxon>
        <taxon>Fungi</taxon>
        <taxon>Dikarya</taxon>
        <taxon>Basidiomycota</taxon>
        <taxon>Agaricomycotina</taxon>
        <taxon>Agaricomycetes</taxon>
        <taxon>Cantharellales</taxon>
        <taxon>Hydnaceae</taxon>
        <taxon>Hydnum</taxon>
    </lineage>
</organism>
<gene>
    <name evidence="1" type="ORF">BS47DRAFT_852386</name>
</gene>
<name>A0A9P6B9H8_9AGAM</name>
<dbReference type="EMBL" id="MU128913">
    <property type="protein sequence ID" value="KAF9520218.1"/>
    <property type="molecule type" value="Genomic_DNA"/>
</dbReference>
<sequence>MEICWPSHFELPLHEWCYWICTSANDLTAIIVPRAGSWGRICPARPQAASSFEFEHAWDRRCRGLIVMVPSSQVFLPGDGVAREGRRLFAFYPVAVRIVTAANMTRPLLEEYFSHLRLHRPSRIAT</sequence>
<dbReference type="Proteomes" id="UP000886523">
    <property type="component" value="Unassembled WGS sequence"/>
</dbReference>
<comment type="caution">
    <text evidence="1">The sequence shown here is derived from an EMBL/GenBank/DDBJ whole genome shotgun (WGS) entry which is preliminary data.</text>
</comment>
<accession>A0A9P6B9H8</accession>